<dbReference type="HOGENOM" id="CLU_3296496_0_0_9"/>
<comment type="caution">
    <text evidence="1">The sequence shown here is derived from an EMBL/GenBank/DDBJ whole genome shotgun (WGS) entry which is preliminary data.</text>
</comment>
<proteinExistence type="predicted"/>
<dbReference type="EMBL" id="ACIP02000001">
    <property type="protein sequence ID" value="EEP29412.1"/>
    <property type="molecule type" value="Genomic_DNA"/>
</dbReference>
<name>C4G9W5_9FIRM</name>
<dbReference type="Proteomes" id="UP000003494">
    <property type="component" value="Unassembled WGS sequence"/>
</dbReference>
<evidence type="ECO:0000313" key="1">
    <source>
        <dbReference type="EMBL" id="EEP29412.1"/>
    </source>
</evidence>
<reference evidence="1" key="1">
    <citation type="submission" date="2009-04" db="EMBL/GenBank/DDBJ databases">
        <authorList>
            <person name="Weinstock G."/>
            <person name="Sodergren E."/>
            <person name="Clifton S."/>
            <person name="Fulton L."/>
            <person name="Fulton B."/>
            <person name="Courtney L."/>
            <person name="Fronick C."/>
            <person name="Harrison M."/>
            <person name="Strong C."/>
            <person name="Farmer C."/>
            <person name="Delahaunty K."/>
            <person name="Markovic C."/>
            <person name="Hall O."/>
            <person name="Minx P."/>
            <person name="Tomlinson C."/>
            <person name="Mitreva M."/>
            <person name="Nelson J."/>
            <person name="Hou S."/>
            <person name="Wollam A."/>
            <person name="Pepin K.H."/>
            <person name="Johnson M."/>
            <person name="Bhonagiri V."/>
            <person name="Nash W.E."/>
            <person name="Warren W."/>
            <person name="Chinwalla A."/>
            <person name="Mardis E.R."/>
            <person name="Wilson R.K."/>
        </authorList>
    </citation>
    <scope>NUCLEOTIDE SEQUENCE [LARGE SCALE GENOMIC DNA]</scope>
    <source>
        <strain evidence="1">DSM 14600</strain>
    </source>
</reference>
<accession>C4G9W5</accession>
<keyword evidence="2" id="KW-1185">Reference proteome</keyword>
<dbReference type="STRING" id="626523.GCWU000342_00770"/>
<protein>
    <submittedName>
        <fullName evidence="1">Uncharacterized protein</fullName>
    </submittedName>
</protein>
<dbReference type="AlphaFoldDB" id="C4G9W5"/>
<sequence>MSYCLFSVLYFNFLFLFELPVPTDYRLAEIYFQHYFHVFT</sequence>
<gene>
    <name evidence="1" type="ORF">GCWU000342_00770</name>
</gene>
<organism evidence="1 2">
    <name type="scientific">Shuttleworthella satelles DSM 14600</name>
    <dbReference type="NCBI Taxonomy" id="626523"/>
    <lineage>
        <taxon>Bacteria</taxon>
        <taxon>Bacillati</taxon>
        <taxon>Bacillota</taxon>
        <taxon>Clostridia</taxon>
        <taxon>Lachnospirales</taxon>
        <taxon>Lachnospiraceae</taxon>
        <taxon>Shuttleworthella</taxon>
    </lineage>
</organism>
<evidence type="ECO:0000313" key="2">
    <source>
        <dbReference type="Proteomes" id="UP000003494"/>
    </source>
</evidence>